<dbReference type="OrthoDB" id="424065at2"/>
<accession>A0A4Q7E5P4</accession>
<evidence type="ECO:0000313" key="2">
    <source>
        <dbReference type="Proteomes" id="UP000292459"/>
    </source>
</evidence>
<keyword evidence="2" id="KW-1185">Reference proteome</keyword>
<organism evidence="1 2">
    <name type="scientific">Leptolyngbya iicbica LK</name>
    <dbReference type="NCBI Taxonomy" id="2294035"/>
    <lineage>
        <taxon>Bacteria</taxon>
        <taxon>Bacillati</taxon>
        <taxon>Cyanobacteriota</taxon>
        <taxon>Cyanophyceae</taxon>
        <taxon>Leptolyngbyales</taxon>
        <taxon>Leptolyngbyaceae</taxon>
        <taxon>Leptolyngbya group</taxon>
        <taxon>Leptolyngbya</taxon>
        <taxon>Leptolyngbya iicbica</taxon>
    </lineage>
</organism>
<comment type="caution">
    <text evidence="1">The sequence shown here is derived from an EMBL/GenBank/DDBJ whole genome shotgun (WGS) entry which is preliminary data.</text>
</comment>
<dbReference type="EMBL" id="QVFV01000004">
    <property type="protein sequence ID" value="RZM77175.1"/>
    <property type="molecule type" value="Genomic_DNA"/>
</dbReference>
<dbReference type="Pfam" id="PF10719">
    <property type="entry name" value="ComFB"/>
    <property type="match status" value="1"/>
</dbReference>
<dbReference type="AlphaFoldDB" id="A0A4Q7E5P4"/>
<reference evidence="1 2" key="1">
    <citation type="submission" date="2018-11" db="EMBL/GenBank/DDBJ databases">
        <title>Whole genome sequencing of an environmental sample.</title>
        <authorList>
            <person name="Sarangi A.N."/>
            <person name="Singh D."/>
            <person name="Tripathy S."/>
        </authorList>
    </citation>
    <scope>NUCLEOTIDE SEQUENCE [LARGE SCALE GENOMIC DNA]</scope>
    <source>
        <strain evidence="1 2">Lakshadweep</strain>
    </source>
</reference>
<gene>
    <name evidence="1" type="ORF">DYY88_16125</name>
</gene>
<sequence>MVSQLQLTPSTTHFNVMELLVADEVDRQLQDLPPRLAKYLKRSEIETFALNRLPALYAASERGLEYQQAKAQQELQGQITRAVRQALAAVQGDPLRAAQPLQIEAPQQQAEVALAMLQQWLKAPDLTWDKALTVLAQYQRSQAYPAQSVAQALAAAVPHPPTRQADAHGYAKDASELKSTALRPGVYGCRTAWIPKQRQAKSWQR</sequence>
<dbReference type="RefSeq" id="WP_052288343.1">
    <property type="nucleotide sequence ID" value="NZ_QVFV01000004.1"/>
</dbReference>
<proteinExistence type="predicted"/>
<protein>
    <recommendedName>
        <fullName evidence="3">Late competence development ComFB family protein</fullName>
    </recommendedName>
</protein>
<dbReference type="Proteomes" id="UP000292459">
    <property type="component" value="Unassembled WGS sequence"/>
</dbReference>
<dbReference type="InterPro" id="IPR019657">
    <property type="entry name" value="ComFB"/>
</dbReference>
<name>A0A4Q7E5P4_9CYAN</name>
<evidence type="ECO:0000313" key="1">
    <source>
        <dbReference type="EMBL" id="RZM77175.1"/>
    </source>
</evidence>
<evidence type="ECO:0008006" key="3">
    <source>
        <dbReference type="Google" id="ProtNLM"/>
    </source>
</evidence>